<sequence length="158" mass="18501">MTRLDSSLEECFKAWEFYTLKGNACYHRGELKQACKAFAKSVDLLEGCLDQYDLSQPELVRRFVLACHNTAHSYHMLDSVKEAEYFYSHAHFRLLSMLHSRRHSMFDVLLKELRITFKQLRSYLKGKQKHQLADSIQEESVRVVRSVYLDSAEDVFAA</sequence>
<accession>Q1N6G0</accession>
<reference evidence="1 2" key="1">
    <citation type="submission" date="2006-03" db="EMBL/GenBank/DDBJ databases">
        <authorList>
            <person name="Pinhassi J."/>
            <person name="Pedros-Alio C."/>
            <person name="Ferriera S."/>
            <person name="Johnson J."/>
            <person name="Kravitz S."/>
            <person name="Halpern A."/>
            <person name="Remington K."/>
            <person name="Beeson K."/>
            <person name="Tran B."/>
            <person name="Rogers Y.-H."/>
            <person name="Friedman R."/>
            <person name="Venter J.C."/>
        </authorList>
    </citation>
    <scope>NUCLEOTIDE SEQUENCE [LARGE SCALE GENOMIC DNA]</scope>
    <source>
        <strain evidence="1 2">RED65</strain>
    </source>
</reference>
<name>Q1N6G0_9GAMM</name>
<keyword evidence="2" id="KW-1185">Reference proteome</keyword>
<gene>
    <name evidence="1" type="ORF">RED65_09579</name>
</gene>
<dbReference type="HOGENOM" id="CLU_1665994_0_0_6"/>
<dbReference type="EMBL" id="AAQH01000001">
    <property type="protein sequence ID" value="EAT13632.1"/>
    <property type="molecule type" value="Genomic_DNA"/>
</dbReference>
<dbReference type="InterPro" id="IPR011990">
    <property type="entry name" value="TPR-like_helical_dom_sf"/>
</dbReference>
<dbReference type="Proteomes" id="UP000004263">
    <property type="component" value="Unassembled WGS sequence"/>
</dbReference>
<organism evidence="1 2">
    <name type="scientific">Bermanella marisrubri</name>
    <dbReference type="NCBI Taxonomy" id="207949"/>
    <lineage>
        <taxon>Bacteria</taxon>
        <taxon>Pseudomonadati</taxon>
        <taxon>Pseudomonadota</taxon>
        <taxon>Gammaproteobacteria</taxon>
        <taxon>Oceanospirillales</taxon>
        <taxon>Oceanospirillaceae</taxon>
        <taxon>Bermanella</taxon>
    </lineage>
</organism>
<dbReference type="AlphaFoldDB" id="Q1N6G0"/>
<evidence type="ECO:0000313" key="1">
    <source>
        <dbReference type="EMBL" id="EAT13632.1"/>
    </source>
</evidence>
<dbReference type="SUPFAM" id="SSF48452">
    <property type="entry name" value="TPR-like"/>
    <property type="match status" value="1"/>
</dbReference>
<dbReference type="RefSeq" id="WP_007017053.1">
    <property type="nucleotide sequence ID" value="NZ_CH724113.1"/>
</dbReference>
<protein>
    <submittedName>
        <fullName evidence="1">Uncharacterized protein</fullName>
    </submittedName>
</protein>
<comment type="caution">
    <text evidence="1">The sequence shown here is derived from an EMBL/GenBank/DDBJ whole genome shotgun (WGS) entry which is preliminary data.</text>
</comment>
<proteinExistence type="predicted"/>
<evidence type="ECO:0000313" key="2">
    <source>
        <dbReference type="Proteomes" id="UP000004263"/>
    </source>
</evidence>